<dbReference type="eggNOG" id="COG1573">
    <property type="taxonomic scope" value="Bacteria"/>
</dbReference>
<dbReference type="STRING" id="394503.Ccel_3230"/>
<dbReference type="Pfam" id="PF03167">
    <property type="entry name" value="UDG"/>
    <property type="match status" value="1"/>
</dbReference>
<organism evidence="9 10">
    <name type="scientific">Ruminiclostridium cellulolyticum (strain ATCC 35319 / DSM 5812 / JCM 6584 / H10)</name>
    <name type="common">Clostridium cellulolyticum</name>
    <dbReference type="NCBI Taxonomy" id="394503"/>
    <lineage>
        <taxon>Bacteria</taxon>
        <taxon>Bacillati</taxon>
        <taxon>Bacillota</taxon>
        <taxon>Clostridia</taxon>
        <taxon>Eubacteriales</taxon>
        <taxon>Oscillospiraceae</taxon>
        <taxon>Ruminiclostridium</taxon>
    </lineage>
</organism>
<keyword evidence="4" id="KW-0378">Hydrolase</keyword>
<dbReference type="InterPro" id="IPR036895">
    <property type="entry name" value="Uracil-DNA_glycosylase-like_sf"/>
</dbReference>
<keyword evidence="5" id="KW-0408">Iron</keyword>
<dbReference type="PANTHER" id="PTHR33693:SF1">
    <property type="entry name" value="TYPE-4 URACIL-DNA GLYCOSYLASE"/>
    <property type="match status" value="1"/>
</dbReference>
<dbReference type="SMART" id="SM00987">
    <property type="entry name" value="UreE_C"/>
    <property type="match status" value="1"/>
</dbReference>
<dbReference type="SMART" id="SM00986">
    <property type="entry name" value="UDG"/>
    <property type="match status" value="1"/>
</dbReference>
<evidence type="ECO:0000256" key="1">
    <source>
        <dbReference type="ARBA" id="ARBA00022485"/>
    </source>
</evidence>
<accession>B8I0W4</accession>
<dbReference type="RefSeq" id="WP_015926578.1">
    <property type="nucleotide sequence ID" value="NC_011898.1"/>
</dbReference>
<evidence type="ECO:0000256" key="3">
    <source>
        <dbReference type="ARBA" id="ARBA00022763"/>
    </source>
</evidence>
<dbReference type="AlphaFoldDB" id="B8I0W4"/>
<dbReference type="Proteomes" id="UP000001349">
    <property type="component" value="Chromosome"/>
</dbReference>
<dbReference type="GO" id="GO:0046872">
    <property type="term" value="F:metal ion binding"/>
    <property type="evidence" value="ECO:0007669"/>
    <property type="project" value="UniProtKB-KW"/>
</dbReference>
<gene>
    <name evidence="9" type="ordered locus">Ccel_3230</name>
</gene>
<evidence type="ECO:0000313" key="9">
    <source>
        <dbReference type="EMBL" id="ACL77520.1"/>
    </source>
</evidence>
<dbReference type="CDD" id="cd10030">
    <property type="entry name" value="UDG-F4_TTUDGA_SPO1dp_like"/>
    <property type="match status" value="1"/>
</dbReference>
<dbReference type="PANTHER" id="PTHR33693">
    <property type="entry name" value="TYPE-5 URACIL-DNA GLYCOSYLASE"/>
    <property type="match status" value="1"/>
</dbReference>
<keyword evidence="3" id="KW-0227">DNA damage</keyword>
<evidence type="ECO:0000259" key="8">
    <source>
        <dbReference type="SMART" id="SM00986"/>
    </source>
</evidence>
<reference evidence="9 10" key="1">
    <citation type="submission" date="2009-01" db="EMBL/GenBank/DDBJ databases">
        <title>Complete sequence of Clostridium cellulolyticum H10.</title>
        <authorList>
            <consortium name="US DOE Joint Genome Institute"/>
            <person name="Lucas S."/>
            <person name="Copeland A."/>
            <person name="Lapidus A."/>
            <person name="Glavina del Rio T."/>
            <person name="Dalin E."/>
            <person name="Tice H."/>
            <person name="Bruce D."/>
            <person name="Goodwin L."/>
            <person name="Pitluck S."/>
            <person name="Chertkov O."/>
            <person name="Saunders E."/>
            <person name="Brettin T."/>
            <person name="Detter J.C."/>
            <person name="Han C."/>
            <person name="Larimer F."/>
            <person name="Land M."/>
            <person name="Hauser L."/>
            <person name="Kyrpides N."/>
            <person name="Ivanova N."/>
            <person name="Zhou J."/>
            <person name="Richardson P."/>
        </authorList>
    </citation>
    <scope>NUCLEOTIDE SEQUENCE [LARGE SCALE GENOMIC DNA]</scope>
    <source>
        <strain evidence="10">ATCC 35319 / DSM 5812 / JCM 6584 / H10</strain>
    </source>
</reference>
<dbReference type="InterPro" id="IPR005122">
    <property type="entry name" value="Uracil-DNA_glycosylase-like"/>
</dbReference>
<dbReference type="InterPro" id="IPR051536">
    <property type="entry name" value="UDG_Type-4/5"/>
</dbReference>
<evidence type="ECO:0000256" key="7">
    <source>
        <dbReference type="ARBA" id="ARBA00023204"/>
    </source>
</evidence>
<dbReference type="GO" id="GO:0006281">
    <property type="term" value="P:DNA repair"/>
    <property type="evidence" value="ECO:0007669"/>
    <property type="project" value="UniProtKB-KW"/>
</dbReference>
<evidence type="ECO:0000313" key="10">
    <source>
        <dbReference type="Proteomes" id="UP000001349"/>
    </source>
</evidence>
<dbReference type="Gene3D" id="3.40.470.10">
    <property type="entry name" value="Uracil-DNA glycosylase-like domain"/>
    <property type="match status" value="1"/>
</dbReference>
<sequence>MKQDFSPVIWTEEKVPEKAVNCQKCELHCQRSRIIWGEGNPKAPITVLLDNPGAREDKCGVEFICGTRETLQRAVFEAGLKMEDLYVTYVLKCRPVRRYDKEKARATCMEYLIEQIDRQKPMLVFCLGNIAAQWFFGEKDTEVKNIRGFWHSVRGYTTSATYHPLAVRRRPNLYPTFVKDWKMLAERYFNEKTLIN</sequence>
<dbReference type="OrthoDB" id="5290748at2"/>
<evidence type="ECO:0000256" key="6">
    <source>
        <dbReference type="ARBA" id="ARBA00023014"/>
    </source>
</evidence>
<feature type="domain" description="Uracil-DNA glycosylase-like" evidence="8">
    <location>
        <begin position="36"/>
        <end position="182"/>
    </location>
</feature>
<proteinExistence type="predicted"/>
<evidence type="ECO:0000256" key="2">
    <source>
        <dbReference type="ARBA" id="ARBA00022723"/>
    </source>
</evidence>
<evidence type="ECO:0000256" key="5">
    <source>
        <dbReference type="ARBA" id="ARBA00023004"/>
    </source>
</evidence>
<dbReference type="GO" id="GO:0051539">
    <property type="term" value="F:4 iron, 4 sulfur cluster binding"/>
    <property type="evidence" value="ECO:0007669"/>
    <property type="project" value="UniProtKB-KW"/>
</dbReference>
<keyword evidence="2" id="KW-0479">Metal-binding</keyword>
<keyword evidence="6" id="KW-0411">Iron-sulfur</keyword>
<keyword evidence="7" id="KW-0234">DNA repair</keyword>
<dbReference type="HOGENOM" id="CLU_044815_1_3_9"/>
<keyword evidence="10" id="KW-1185">Reference proteome</keyword>
<dbReference type="SUPFAM" id="SSF52141">
    <property type="entry name" value="Uracil-DNA glycosylase-like"/>
    <property type="match status" value="1"/>
</dbReference>
<dbReference type="GO" id="GO:0097506">
    <property type="term" value="F:deaminated base DNA N-glycosylase activity"/>
    <property type="evidence" value="ECO:0007669"/>
    <property type="project" value="UniProtKB-ARBA"/>
</dbReference>
<protein>
    <submittedName>
        <fullName evidence="9">Uracil-DNA glycosylase superfamily</fullName>
    </submittedName>
</protein>
<evidence type="ECO:0000256" key="4">
    <source>
        <dbReference type="ARBA" id="ARBA00022801"/>
    </source>
</evidence>
<dbReference type="EMBL" id="CP001348">
    <property type="protein sequence ID" value="ACL77520.1"/>
    <property type="molecule type" value="Genomic_DNA"/>
</dbReference>
<keyword evidence="1" id="KW-0004">4Fe-4S</keyword>
<dbReference type="KEGG" id="cce:Ccel_3230"/>
<name>B8I0W4_RUMCH</name>